<feature type="domain" description="F5/8 type C" evidence="2">
    <location>
        <begin position="26"/>
        <end position="160"/>
    </location>
</feature>
<dbReference type="InterPro" id="IPR008979">
    <property type="entry name" value="Galactose-bd-like_sf"/>
</dbReference>
<feature type="signal peptide" evidence="1">
    <location>
        <begin position="1"/>
        <end position="28"/>
    </location>
</feature>
<sequence length="439" mass="47096">MKRPVAAVVAALLTLFAVVLTPVAPTGAAACGTSDAALNRPATASSTESGAFPASAAVDGNTGTRWSSAFSDPQWLQVDLGSSQQICQVVLSWEAAYGTAFQIQVSDNASTWTNIYSTTTATGGTQTLDVTGTGRYIRLYGTARATQYGYSLWSFTVHTSGGTTTPPDSFWGDTSTIPPAKNVLTVKILNRTNGKYPDSQVYWSFNGQVHSIAEQPYLDMPVNSAGRMYFYLGSPSGQYWDFIEFTVGASVFNGNTTRVDGFGLKLAMRLHARDGYDVAVGEDQATFAEDRSATFQRFANEVPTEFKTLAQVNAPYRIPAPGNAAVFQPGGAYADYFTSYAASVGVSATTAQVTGCAGPLANDAAMCSALNRHVATLPRSQWSDPSQYYKAAPANYYAKFWHDHAINRLAYGFPYDDYAGQSSFVSHGDPQWLLVAVGW</sequence>
<proteinExistence type="predicted"/>
<dbReference type="PANTHER" id="PTHR38165:SF1">
    <property type="entry name" value="GLUCANASE B"/>
    <property type="match status" value="1"/>
</dbReference>
<gene>
    <name evidence="4" type="ORF">ACFQZM_17075</name>
</gene>
<dbReference type="InterPro" id="IPR000421">
    <property type="entry name" value="FA58C"/>
</dbReference>
<dbReference type="PANTHER" id="PTHR38165">
    <property type="match status" value="1"/>
</dbReference>
<evidence type="ECO:0000313" key="4">
    <source>
        <dbReference type="EMBL" id="MFD0686214.1"/>
    </source>
</evidence>
<feature type="domain" description="GH64" evidence="3">
    <location>
        <begin position="149"/>
        <end position="439"/>
    </location>
</feature>
<comment type="caution">
    <text evidence="4">The sequence shown here is derived from an EMBL/GenBank/DDBJ whole genome shotgun (WGS) entry which is preliminary data.</text>
</comment>
<dbReference type="PROSITE" id="PS51257">
    <property type="entry name" value="PROKAR_LIPOPROTEIN"/>
    <property type="match status" value="1"/>
</dbReference>
<dbReference type="Gene3D" id="2.60.120.260">
    <property type="entry name" value="Galactose-binding domain-like"/>
    <property type="match status" value="1"/>
</dbReference>
<dbReference type="Proteomes" id="UP001597063">
    <property type="component" value="Unassembled WGS sequence"/>
</dbReference>
<dbReference type="Pfam" id="PF00754">
    <property type="entry name" value="F5_F8_type_C"/>
    <property type="match status" value="1"/>
</dbReference>
<keyword evidence="1" id="KW-0732">Signal</keyword>
<feature type="chain" id="PRO_5046439863" evidence="1">
    <location>
        <begin position="29"/>
        <end position="439"/>
    </location>
</feature>
<evidence type="ECO:0000313" key="5">
    <source>
        <dbReference type="Proteomes" id="UP001597063"/>
    </source>
</evidence>
<evidence type="ECO:0000256" key="1">
    <source>
        <dbReference type="SAM" id="SignalP"/>
    </source>
</evidence>
<dbReference type="InterPro" id="IPR037398">
    <property type="entry name" value="Glyco_hydro_64_fam"/>
</dbReference>
<dbReference type="Gene3D" id="2.60.110.10">
    <property type="entry name" value="Thaumatin"/>
    <property type="match status" value="1"/>
</dbReference>
<dbReference type="EMBL" id="JBHTGP010000008">
    <property type="protein sequence ID" value="MFD0686214.1"/>
    <property type="molecule type" value="Genomic_DNA"/>
</dbReference>
<protein>
    <submittedName>
        <fullName evidence="4">Beta-1,3-glucanase family protein</fullName>
    </submittedName>
</protein>
<dbReference type="InterPro" id="IPR037176">
    <property type="entry name" value="Osmotin/thaumatin-like_sf"/>
</dbReference>
<dbReference type="InterPro" id="IPR032477">
    <property type="entry name" value="Glyco_hydro_64"/>
</dbReference>
<name>A0ABW2XIH0_9ACTN</name>
<evidence type="ECO:0000259" key="2">
    <source>
        <dbReference type="PROSITE" id="PS50022"/>
    </source>
</evidence>
<reference evidence="5" key="1">
    <citation type="journal article" date="2019" name="Int. J. Syst. Evol. Microbiol.">
        <title>The Global Catalogue of Microorganisms (GCM) 10K type strain sequencing project: providing services to taxonomists for standard genome sequencing and annotation.</title>
        <authorList>
            <consortium name="The Broad Institute Genomics Platform"/>
            <consortium name="The Broad Institute Genome Sequencing Center for Infectious Disease"/>
            <person name="Wu L."/>
            <person name="Ma J."/>
        </authorList>
    </citation>
    <scope>NUCLEOTIDE SEQUENCE [LARGE SCALE GENOMIC DNA]</scope>
    <source>
        <strain evidence="5">JCM 9371</strain>
    </source>
</reference>
<dbReference type="PROSITE" id="PS52006">
    <property type="entry name" value="GH64"/>
    <property type="match status" value="1"/>
</dbReference>
<organism evidence="4 5">
    <name type="scientific">Actinomadura fibrosa</name>
    <dbReference type="NCBI Taxonomy" id="111802"/>
    <lineage>
        <taxon>Bacteria</taxon>
        <taxon>Bacillati</taxon>
        <taxon>Actinomycetota</taxon>
        <taxon>Actinomycetes</taxon>
        <taxon>Streptosporangiales</taxon>
        <taxon>Thermomonosporaceae</taxon>
        <taxon>Actinomadura</taxon>
    </lineage>
</organism>
<keyword evidence="5" id="KW-1185">Reference proteome</keyword>
<dbReference type="SUPFAM" id="SSF49785">
    <property type="entry name" value="Galactose-binding domain-like"/>
    <property type="match status" value="1"/>
</dbReference>
<dbReference type="RefSeq" id="WP_131762073.1">
    <property type="nucleotide sequence ID" value="NZ_CAACUY010000208.1"/>
</dbReference>
<evidence type="ECO:0000259" key="3">
    <source>
        <dbReference type="PROSITE" id="PS52006"/>
    </source>
</evidence>
<dbReference type="CDD" id="cd09214">
    <property type="entry name" value="GH64-like"/>
    <property type="match status" value="1"/>
</dbReference>
<dbReference type="Pfam" id="PF16483">
    <property type="entry name" value="Glyco_hydro_64"/>
    <property type="match status" value="2"/>
</dbReference>
<dbReference type="PROSITE" id="PS50022">
    <property type="entry name" value="FA58C_3"/>
    <property type="match status" value="1"/>
</dbReference>
<accession>A0ABW2XIH0</accession>